<dbReference type="EMBL" id="JARVKF010000310">
    <property type="protein sequence ID" value="KAK9419538.1"/>
    <property type="molecule type" value="Genomic_DNA"/>
</dbReference>
<evidence type="ECO:0000256" key="1">
    <source>
        <dbReference type="ARBA" id="ARBA00001974"/>
    </source>
</evidence>
<organism evidence="7 8">
    <name type="scientific">Seiridium unicorne</name>
    <dbReference type="NCBI Taxonomy" id="138068"/>
    <lineage>
        <taxon>Eukaryota</taxon>
        <taxon>Fungi</taxon>
        <taxon>Dikarya</taxon>
        <taxon>Ascomycota</taxon>
        <taxon>Pezizomycotina</taxon>
        <taxon>Sordariomycetes</taxon>
        <taxon>Xylariomycetidae</taxon>
        <taxon>Amphisphaeriales</taxon>
        <taxon>Sporocadaceae</taxon>
        <taxon>Seiridium</taxon>
    </lineage>
</organism>
<dbReference type="Pfam" id="PF01494">
    <property type="entry name" value="FAD_binding_3"/>
    <property type="match status" value="1"/>
</dbReference>
<evidence type="ECO:0000259" key="6">
    <source>
        <dbReference type="Pfam" id="PF01494"/>
    </source>
</evidence>
<protein>
    <submittedName>
        <fullName evidence="7">FAD-binding domain-containing protein</fullName>
    </submittedName>
</protein>
<evidence type="ECO:0000256" key="5">
    <source>
        <dbReference type="ARBA" id="ARBA00023002"/>
    </source>
</evidence>
<keyword evidence="5" id="KW-0560">Oxidoreductase</keyword>
<dbReference type="SUPFAM" id="SSF51905">
    <property type="entry name" value="FAD/NAD(P)-binding domain"/>
    <property type="match status" value="1"/>
</dbReference>
<accession>A0ABR2UXW6</accession>
<gene>
    <name evidence="7" type="ORF">SUNI508_07274</name>
</gene>
<name>A0ABR2UXW6_9PEZI</name>
<proteinExistence type="predicted"/>
<keyword evidence="3" id="KW-0285">Flavoprotein</keyword>
<dbReference type="InterPro" id="IPR036188">
    <property type="entry name" value="FAD/NAD-bd_sf"/>
</dbReference>
<feature type="domain" description="FAD-binding" evidence="6">
    <location>
        <begin position="37"/>
        <end position="385"/>
    </location>
</feature>
<sequence>MVADGNVKAMGAVAQAGVDGDAKLNAAIDGNSTGGQDVPVLIVGGGPSGLLLAYLLSKLGVQSLLVEKYPQRLAAPKAHALSPRSFEICRQFGLDTAAMRKMGSPRGDAFWVNFLTNLSGERIGVLPYERMDPEVLEDTPEMIHNVPQPDFEQFIYNALEKDPNVEMRKGVAFVSCQQNGDAVTSTLEVRGNGHQFAVRSKHVVGCDGAKSQVRKFLDIESEGEDGYETMMTIHFNADLRPVVKDRVGMLHWITDPACSGFIIAYDLSGNQVLISNFDSEKHPVKSWTEELSRKVVTAAIGTDIPFEVLSYRPWVLSRKVANQYRIGNVLLAGDAAHSFPPTGGLGLNTGIADVHNLAYKIAAIHHGWAGPQLLDSYHEERRPIAIINAAQSVKNGKAIFSFLKTLGTAGIDNVKQARANLLQSIHDPEKQEMIKREVEGQREHFDNLELHIGYTYGEKGVPSHASHYAPKFVPGARLPHAWIRVRDGKALEPFEPLDVSYVREWSSEDVSARQASILDLCLYHSFTLIVGSRSGWEQQMGELQDHLQKRNIQIRLWVAGTDFEFVFQKHEQQFDEGSGLKNGGGILIRPDQHILAMLGPGDKSPELERHILHHLDLH</sequence>
<dbReference type="Proteomes" id="UP001408356">
    <property type="component" value="Unassembled WGS sequence"/>
</dbReference>
<dbReference type="InterPro" id="IPR050641">
    <property type="entry name" value="RIFMO-like"/>
</dbReference>
<evidence type="ECO:0000256" key="2">
    <source>
        <dbReference type="ARBA" id="ARBA00005179"/>
    </source>
</evidence>
<dbReference type="Gene3D" id="3.30.9.10">
    <property type="entry name" value="D-Amino Acid Oxidase, subunit A, domain 2"/>
    <property type="match status" value="1"/>
</dbReference>
<dbReference type="PANTHER" id="PTHR43004:SF19">
    <property type="entry name" value="BINDING MONOOXYGENASE, PUTATIVE (JCVI)-RELATED"/>
    <property type="match status" value="1"/>
</dbReference>
<evidence type="ECO:0000313" key="7">
    <source>
        <dbReference type="EMBL" id="KAK9419538.1"/>
    </source>
</evidence>
<reference evidence="7 8" key="1">
    <citation type="journal article" date="2024" name="J. Plant Pathol.">
        <title>Sequence and assembly of the genome of Seiridium unicorne, isolate CBS 538.82, causal agent of cypress canker disease.</title>
        <authorList>
            <person name="Scali E."/>
            <person name="Rocca G.D."/>
            <person name="Danti R."/>
            <person name="Garbelotto M."/>
            <person name="Barberini S."/>
            <person name="Baroncelli R."/>
            <person name="Emiliani G."/>
        </authorList>
    </citation>
    <scope>NUCLEOTIDE SEQUENCE [LARGE SCALE GENOMIC DNA]</scope>
    <source>
        <strain evidence="7 8">BM-138-508</strain>
    </source>
</reference>
<comment type="cofactor">
    <cofactor evidence="1">
        <name>FAD</name>
        <dbReference type="ChEBI" id="CHEBI:57692"/>
    </cofactor>
</comment>
<dbReference type="Gene3D" id="3.50.50.60">
    <property type="entry name" value="FAD/NAD(P)-binding domain"/>
    <property type="match status" value="1"/>
</dbReference>
<dbReference type="Gene3D" id="3.40.30.120">
    <property type="match status" value="1"/>
</dbReference>
<dbReference type="PRINTS" id="PR00420">
    <property type="entry name" value="RNGMNOXGNASE"/>
</dbReference>
<dbReference type="PANTHER" id="PTHR43004">
    <property type="entry name" value="TRK SYSTEM POTASSIUM UPTAKE PROTEIN"/>
    <property type="match status" value="1"/>
</dbReference>
<evidence type="ECO:0000256" key="4">
    <source>
        <dbReference type="ARBA" id="ARBA00022827"/>
    </source>
</evidence>
<evidence type="ECO:0000256" key="3">
    <source>
        <dbReference type="ARBA" id="ARBA00022630"/>
    </source>
</evidence>
<evidence type="ECO:0000313" key="8">
    <source>
        <dbReference type="Proteomes" id="UP001408356"/>
    </source>
</evidence>
<keyword evidence="8" id="KW-1185">Reference proteome</keyword>
<comment type="caution">
    <text evidence="7">The sequence shown here is derived from an EMBL/GenBank/DDBJ whole genome shotgun (WGS) entry which is preliminary data.</text>
</comment>
<comment type="pathway">
    <text evidence="2">Secondary metabolite biosynthesis.</text>
</comment>
<keyword evidence="4" id="KW-0274">FAD</keyword>
<dbReference type="InterPro" id="IPR002938">
    <property type="entry name" value="FAD-bd"/>
</dbReference>